<dbReference type="InterPro" id="IPR016181">
    <property type="entry name" value="Acyl_CoA_acyltransferase"/>
</dbReference>
<keyword evidence="1" id="KW-0808">Transferase</keyword>
<accession>A0ABS0EVB8</accession>
<dbReference type="CDD" id="cd04301">
    <property type="entry name" value="NAT_SF"/>
    <property type="match status" value="1"/>
</dbReference>
<evidence type="ECO:0000259" key="2">
    <source>
        <dbReference type="PROSITE" id="PS51186"/>
    </source>
</evidence>
<evidence type="ECO:0000313" key="4">
    <source>
        <dbReference type="Proteomes" id="UP000657372"/>
    </source>
</evidence>
<name>A0ABS0EVB8_9BURK</name>
<dbReference type="Proteomes" id="UP000657372">
    <property type="component" value="Unassembled WGS sequence"/>
</dbReference>
<comment type="caution">
    <text evidence="3">The sequence shown here is derived from an EMBL/GenBank/DDBJ whole genome shotgun (WGS) entry which is preliminary data.</text>
</comment>
<dbReference type="SUPFAM" id="SSF55729">
    <property type="entry name" value="Acyl-CoA N-acyltransferases (Nat)"/>
    <property type="match status" value="1"/>
</dbReference>
<dbReference type="Pfam" id="PF00583">
    <property type="entry name" value="Acetyltransf_1"/>
    <property type="match status" value="1"/>
</dbReference>
<proteinExistence type="predicted"/>
<evidence type="ECO:0000313" key="3">
    <source>
        <dbReference type="EMBL" id="MBF8178779.1"/>
    </source>
</evidence>
<dbReference type="Gene3D" id="3.40.630.30">
    <property type="match status" value="1"/>
</dbReference>
<organism evidence="3 4">
    <name type="scientific">Herminiimonas contaminans</name>
    <dbReference type="NCBI Taxonomy" id="1111140"/>
    <lineage>
        <taxon>Bacteria</taxon>
        <taxon>Pseudomonadati</taxon>
        <taxon>Pseudomonadota</taxon>
        <taxon>Betaproteobacteria</taxon>
        <taxon>Burkholderiales</taxon>
        <taxon>Oxalobacteraceae</taxon>
        <taxon>Herminiimonas</taxon>
    </lineage>
</organism>
<evidence type="ECO:0000256" key="1">
    <source>
        <dbReference type="ARBA" id="ARBA00022679"/>
    </source>
</evidence>
<keyword evidence="4" id="KW-1185">Reference proteome</keyword>
<dbReference type="PROSITE" id="PS51186">
    <property type="entry name" value="GNAT"/>
    <property type="match status" value="1"/>
</dbReference>
<reference evidence="3 4" key="1">
    <citation type="submission" date="2020-11" db="EMBL/GenBank/DDBJ databases">
        <title>WGS of Herminiimonas contaminans strain Marseille-Q4544 isolated from planarians Schmidtea mediterranea.</title>
        <authorList>
            <person name="Kangale L."/>
        </authorList>
    </citation>
    <scope>NUCLEOTIDE SEQUENCE [LARGE SCALE GENOMIC DNA]</scope>
    <source>
        <strain evidence="3 4">Marseille-Q4544</strain>
    </source>
</reference>
<dbReference type="RefSeq" id="WP_195875997.1">
    <property type="nucleotide sequence ID" value="NZ_JADOEL010000012.1"/>
</dbReference>
<feature type="domain" description="N-acetyltransferase" evidence="2">
    <location>
        <begin position="13"/>
        <end position="189"/>
    </location>
</feature>
<gene>
    <name evidence="3" type="ORF">IXC47_13910</name>
</gene>
<dbReference type="PANTHER" id="PTHR13947">
    <property type="entry name" value="GNAT FAMILY N-ACETYLTRANSFERASE"/>
    <property type="match status" value="1"/>
</dbReference>
<sequence>MHGTSSSHQADGISLRPIQWPQDAEKIASLDASYSSLYTYETRQNGLGFSLHQVERAEPFHKSYPMEDIADDARDADVAWIAEDSSGKVAGFATAAYQEWNRSVLITGIFVAPAYKQQGIGRSLLELIDKFARTTSARCLQLETQNTNVPAINFYLKAGFRLSGINVDLYDPHQVQAGEAALYFTRALAPA</sequence>
<dbReference type="EMBL" id="JADOEL010000012">
    <property type="protein sequence ID" value="MBF8178779.1"/>
    <property type="molecule type" value="Genomic_DNA"/>
</dbReference>
<dbReference type="InterPro" id="IPR000182">
    <property type="entry name" value="GNAT_dom"/>
</dbReference>
<dbReference type="InterPro" id="IPR050769">
    <property type="entry name" value="NAT_camello-type"/>
</dbReference>
<dbReference type="PANTHER" id="PTHR13947:SF37">
    <property type="entry name" value="LD18367P"/>
    <property type="match status" value="1"/>
</dbReference>
<protein>
    <submittedName>
        <fullName evidence="3">GNAT family N-acetyltransferase</fullName>
    </submittedName>
</protein>